<dbReference type="RefSeq" id="WP_114840175.1">
    <property type="nucleotide sequence ID" value="NZ_CP031217.1"/>
</dbReference>
<reference evidence="2 4" key="2">
    <citation type="submission" date="2018-07" db="EMBL/GenBank/DDBJ databases">
        <title>Complete genome of the Arcobacter bivalviorum type strain LMG 26154.</title>
        <authorList>
            <person name="Miller W.G."/>
            <person name="Yee E."/>
            <person name="Bono J.L."/>
        </authorList>
    </citation>
    <scope>NUCLEOTIDE SEQUENCE [LARGE SCALE GENOMIC DNA]</scope>
    <source>
        <strain evidence="2 4">LMG 26154</strain>
    </source>
</reference>
<dbReference type="Proteomes" id="UP000253850">
    <property type="component" value="Chromosome"/>
</dbReference>
<evidence type="ECO:0000256" key="1">
    <source>
        <dbReference type="SAM" id="SignalP"/>
    </source>
</evidence>
<evidence type="ECO:0000313" key="2">
    <source>
        <dbReference type="EMBL" id="AXH13391.1"/>
    </source>
</evidence>
<evidence type="ECO:0000313" key="3">
    <source>
        <dbReference type="EMBL" id="RXK10008.1"/>
    </source>
</evidence>
<reference evidence="3 5" key="1">
    <citation type="submission" date="2017-10" db="EMBL/GenBank/DDBJ databases">
        <title>Genomics of the genus Arcobacter.</title>
        <authorList>
            <person name="Perez-Cataluna A."/>
            <person name="Figueras M.J."/>
        </authorList>
    </citation>
    <scope>NUCLEOTIDE SEQUENCE [LARGE SCALE GENOMIC DNA]</scope>
    <source>
        <strain evidence="3 5">CECT 7835</strain>
    </source>
</reference>
<feature type="chain" id="PRO_5044718439" evidence="1">
    <location>
        <begin position="20"/>
        <end position="393"/>
    </location>
</feature>
<evidence type="ECO:0000313" key="4">
    <source>
        <dbReference type="Proteomes" id="UP000253850"/>
    </source>
</evidence>
<keyword evidence="5" id="KW-1185">Reference proteome</keyword>
<dbReference type="EMBL" id="CP031217">
    <property type="protein sequence ID" value="AXH13391.1"/>
    <property type="molecule type" value="Genomic_DNA"/>
</dbReference>
<organism evidence="3 5">
    <name type="scientific">Halarcobacter bivalviorum</name>
    <dbReference type="NCBI Taxonomy" id="663364"/>
    <lineage>
        <taxon>Bacteria</taxon>
        <taxon>Pseudomonadati</taxon>
        <taxon>Campylobacterota</taxon>
        <taxon>Epsilonproteobacteria</taxon>
        <taxon>Campylobacterales</taxon>
        <taxon>Arcobacteraceae</taxon>
        <taxon>Halarcobacter</taxon>
    </lineage>
</organism>
<keyword evidence="1" id="KW-0732">Signal</keyword>
<accession>A0AAX2A7B9</accession>
<dbReference type="Proteomes" id="UP000289193">
    <property type="component" value="Unassembled WGS sequence"/>
</dbReference>
<dbReference type="KEGG" id="hbv:ABIV_2417"/>
<dbReference type="AlphaFoldDB" id="A0AAX2A7B9"/>
<name>A0AAX2A7B9_9BACT</name>
<dbReference type="EMBL" id="PDKM01000003">
    <property type="protein sequence ID" value="RXK10008.1"/>
    <property type="molecule type" value="Genomic_DNA"/>
</dbReference>
<feature type="signal peptide" evidence="1">
    <location>
        <begin position="1"/>
        <end position="19"/>
    </location>
</feature>
<gene>
    <name evidence="2" type="ORF">ABIV_2417</name>
    <name evidence="3" type="ORF">CRV05_06410</name>
</gene>
<proteinExistence type="predicted"/>
<sequence length="393" mass="45640">MRIIKILFFAILLSNISFAKDITEKIEYLGTPYAKQYKKAEDVYSRNSWDLQVYDKKLFIGAGNSANEGPSKNSGPVNLMVYDLEKEKFYSEGKIDDDQVDIFKILNSKLLIPGHDAKGSWDWGNFYIRKDDDSWKKFRNIPKALHVYDLVLKDNKLFAGLGLYEGAAVGITTNLGKTWEIQKIGRSRVYSFMNLDDQLFALKKFKRTSKPYFSVAQYINGKFIPRYDISIYDMFPDTKFKIKYSRATRIISFDRRAIYIGAYKYNSHQTIPFGIYIATLKDKKIISKKINLDKGFIANDILKRENDIYILASKTTKKGVKNRVYHTTTKEIDKLKTLFTFDYDTFARSFELYKNDFYFGMGTDVSEGEDWSLKEISSKTGDILKIDASEWLK</sequence>
<evidence type="ECO:0000313" key="5">
    <source>
        <dbReference type="Proteomes" id="UP000289193"/>
    </source>
</evidence>
<protein>
    <submittedName>
        <fullName evidence="3">Uncharacterized protein</fullName>
    </submittedName>
</protein>